<dbReference type="Pfam" id="PF01029">
    <property type="entry name" value="NusB"/>
    <property type="match status" value="1"/>
</dbReference>
<dbReference type="PANTHER" id="PTHR11078">
    <property type="entry name" value="N UTILIZATION SUBSTANCE PROTEIN B-RELATED"/>
    <property type="match status" value="1"/>
</dbReference>
<keyword evidence="5 6" id="KW-0804">Transcription</keyword>
<organism evidence="8 9">
    <name type="scientific">Streptococcus sciuri</name>
    <dbReference type="NCBI Taxonomy" id="2973939"/>
    <lineage>
        <taxon>Bacteria</taxon>
        <taxon>Bacillati</taxon>
        <taxon>Bacillota</taxon>
        <taxon>Bacilli</taxon>
        <taxon>Lactobacillales</taxon>
        <taxon>Streptococcaceae</taxon>
        <taxon>Streptococcus</taxon>
    </lineage>
</organism>
<dbReference type="InterPro" id="IPR006027">
    <property type="entry name" value="NusB_RsmB_TIM44"/>
</dbReference>
<protein>
    <recommendedName>
        <fullName evidence="6">Transcription antitermination protein NusB</fullName>
    </recommendedName>
    <alternativeName>
        <fullName evidence="6">Antitermination factor NusB</fullName>
    </alternativeName>
</protein>
<evidence type="ECO:0000256" key="5">
    <source>
        <dbReference type="ARBA" id="ARBA00023163"/>
    </source>
</evidence>
<gene>
    <name evidence="6 8" type="primary">nusB</name>
    <name evidence="8" type="ORF">NXS10_04430</name>
</gene>
<comment type="similarity">
    <text evidence="1 6">Belongs to the NusB family.</text>
</comment>
<evidence type="ECO:0000256" key="2">
    <source>
        <dbReference type="ARBA" id="ARBA00022814"/>
    </source>
</evidence>
<proteinExistence type="inferred from homology"/>
<comment type="caution">
    <text evidence="8">The sequence shown here is derived from an EMBL/GenBank/DDBJ whole genome shotgun (WGS) entry which is preliminary data.</text>
</comment>
<accession>A0ABT2F701</accession>
<evidence type="ECO:0000256" key="6">
    <source>
        <dbReference type="HAMAP-Rule" id="MF_00073"/>
    </source>
</evidence>
<feature type="domain" description="NusB/RsmB/TIM44" evidence="7">
    <location>
        <begin position="13"/>
        <end position="140"/>
    </location>
</feature>
<dbReference type="InterPro" id="IPR011605">
    <property type="entry name" value="NusB_fam"/>
</dbReference>
<evidence type="ECO:0000313" key="9">
    <source>
        <dbReference type="Proteomes" id="UP001206548"/>
    </source>
</evidence>
<dbReference type="NCBIfam" id="TIGR01951">
    <property type="entry name" value="nusB"/>
    <property type="match status" value="1"/>
</dbReference>
<dbReference type="EMBL" id="JANUXX010000004">
    <property type="protein sequence ID" value="MCS4488204.1"/>
    <property type="molecule type" value="Genomic_DNA"/>
</dbReference>
<evidence type="ECO:0000256" key="4">
    <source>
        <dbReference type="ARBA" id="ARBA00023015"/>
    </source>
</evidence>
<keyword evidence="4 6" id="KW-0805">Transcription regulation</keyword>
<keyword evidence="3 6" id="KW-0694">RNA-binding</keyword>
<dbReference type="Gene3D" id="1.10.940.10">
    <property type="entry name" value="NusB-like"/>
    <property type="match status" value="1"/>
</dbReference>
<dbReference type="RefSeq" id="WP_259138097.1">
    <property type="nucleotide sequence ID" value="NZ_JANUXX010000004.1"/>
</dbReference>
<evidence type="ECO:0000256" key="3">
    <source>
        <dbReference type="ARBA" id="ARBA00022884"/>
    </source>
</evidence>
<dbReference type="HAMAP" id="MF_00073">
    <property type="entry name" value="NusB"/>
    <property type="match status" value="1"/>
</dbReference>
<name>A0ABT2F701_9STRE</name>
<sequence length="145" mass="16343">MTKSGFIDSRRDLRERAFQALFSLEFEGDVLDAIHFAYTYDKALSEEKEVNLPAFLMNLVKGVLDECSAIDCTISESLKTGWSLERLSLVDKTLLRLGLFEISYFEETPGRVAVNEVIEIAKKYADDTSAKFINGVLSQFVIDEA</sequence>
<dbReference type="PANTHER" id="PTHR11078:SF3">
    <property type="entry name" value="ANTITERMINATION NUSB DOMAIN-CONTAINING PROTEIN"/>
    <property type="match status" value="1"/>
</dbReference>
<reference evidence="8 9" key="1">
    <citation type="journal article" date="2023" name="Int. J. Syst. Evol. Microbiol.">
        <title>Streptococcus sciuri sp. nov., Staphylococcus marylandisciuri sp. nov. and Staphylococcus americanisciuri sp. nov., isolated from faeces of eastern grey squirrel (Sciurus carolinensis).</title>
        <authorList>
            <person name="Volokhov D.V."/>
            <person name="Zagorodnyaya T.A."/>
            <person name="Furtak V.A."/>
            <person name="Nattanmai G."/>
            <person name="Randall L."/>
            <person name="Jose S."/>
            <person name="Gao Y."/>
            <person name="Eisenberg T."/>
            <person name="Delmonte P."/>
            <person name="Blom J."/>
            <person name="Mitchell K.K."/>
        </authorList>
    </citation>
    <scope>NUCLEOTIDE SEQUENCE [LARGE SCALE GENOMIC DNA]</scope>
    <source>
        <strain evidence="8 9">SQ9-PEA</strain>
    </source>
</reference>
<keyword evidence="9" id="KW-1185">Reference proteome</keyword>
<dbReference type="NCBIfam" id="NF001223">
    <property type="entry name" value="PRK00202.1-1"/>
    <property type="match status" value="1"/>
</dbReference>
<dbReference type="InterPro" id="IPR035926">
    <property type="entry name" value="NusB-like_sf"/>
</dbReference>
<evidence type="ECO:0000259" key="7">
    <source>
        <dbReference type="Pfam" id="PF01029"/>
    </source>
</evidence>
<dbReference type="SUPFAM" id="SSF48013">
    <property type="entry name" value="NusB-like"/>
    <property type="match status" value="1"/>
</dbReference>
<keyword evidence="2 6" id="KW-0889">Transcription antitermination</keyword>
<evidence type="ECO:0000256" key="1">
    <source>
        <dbReference type="ARBA" id="ARBA00005952"/>
    </source>
</evidence>
<evidence type="ECO:0000313" key="8">
    <source>
        <dbReference type="EMBL" id="MCS4488204.1"/>
    </source>
</evidence>
<dbReference type="Proteomes" id="UP001206548">
    <property type="component" value="Unassembled WGS sequence"/>
</dbReference>
<comment type="function">
    <text evidence="6">Involved in transcription antitermination. Required for transcription of ribosomal RNA (rRNA) genes. Binds specifically to the boxA antiterminator sequence of the ribosomal RNA (rrn) operons.</text>
</comment>